<keyword evidence="3" id="KW-1185">Reference proteome</keyword>
<proteinExistence type="predicted"/>
<feature type="transmembrane region" description="Helical" evidence="1">
    <location>
        <begin position="32"/>
        <end position="52"/>
    </location>
</feature>
<keyword evidence="1" id="KW-0472">Membrane</keyword>
<dbReference type="Proteomes" id="UP000281553">
    <property type="component" value="Unassembled WGS sequence"/>
</dbReference>
<organism evidence="2 3">
    <name type="scientific">Dibothriocephalus latus</name>
    <name type="common">Fish tapeworm</name>
    <name type="synonym">Diphyllobothrium latum</name>
    <dbReference type="NCBI Taxonomy" id="60516"/>
    <lineage>
        <taxon>Eukaryota</taxon>
        <taxon>Metazoa</taxon>
        <taxon>Spiralia</taxon>
        <taxon>Lophotrochozoa</taxon>
        <taxon>Platyhelminthes</taxon>
        <taxon>Cestoda</taxon>
        <taxon>Eucestoda</taxon>
        <taxon>Diphyllobothriidea</taxon>
        <taxon>Diphyllobothriidae</taxon>
        <taxon>Dibothriocephalus</taxon>
    </lineage>
</organism>
<gene>
    <name evidence="2" type="ORF">DILT_LOCUS19498</name>
</gene>
<sequence>MLEGVGFMLADLWGGFFIMYIFSAHIGVPQFVPPFVLVVLMIAYLFSPLPFFHFKARRWFFKIFVSYVLLSCSGTLPPPLPCLCFMMDVCVYTEAFHIYRLFCTIGRTVL</sequence>
<protein>
    <submittedName>
        <fullName evidence="2">Uncharacterized protein</fullName>
    </submittedName>
</protein>
<name>A0A3P7RW58_DIBLA</name>
<evidence type="ECO:0000256" key="1">
    <source>
        <dbReference type="SAM" id="Phobius"/>
    </source>
</evidence>
<dbReference type="AlphaFoldDB" id="A0A3P7RW58"/>
<evidence type="ECO:0000313" key="3">
    <source>
        <dbReference type="Proteomes" id="UP000281553"/>
    </source>
</evidence>
<reference evidence="2 3" key="1">
    <citation type="submission" date="2018-11" db="EMBL/GenBank/DDBJ databases">
        <authorList>
            <consortium name="Pathogen Informatics"/>
        </authorList>
    </citation>
    <scope>NUCLEOTIDE SEQUENCE [LARGE SCALE GENOMIC DNA]</scope>
</reference>
<evidence type="ECO:0000313" key="2">
    <source>
        <dbReference type="EMBL" id="VDN45009.1"/>
    </source>
</evidence>
<feature type="transmembrane region" description="Helical" evidence="1">
    <location>
        <begin position="7"/>
        <end position="26"/>
    </location>
</feature>
<keyword evidence="1" id="KW-1133">Transmembrane helix</keyword>
<keyword evidence="1" id="KW-0812">Transmembrane</keyword>
<dbReference type="EMBL" id="UYRU01114114">
    <property type="protein sequence ID" value="VDN45009.1"/>
    <property type="molecule type" value="Genomic_DNA"/>
</dbReference>
<accession>A0A3P7RW58</accession>